<evidence type="ECO:0000313" key="2">
    <source>
        <dbReference type="Proteomes" id="UP000438429"/>
    </source>
</evidence>
<dbReference type="SUPFAM" id="SSF57667">
    <property type="entry name" value="beta-beta-alpha zinc fingers"/>
    <property type="match status" value="1"/>
</dbReference>
<evidence type="ECO:0008006" key="3">
    <source>
        <dbReference type="Google" id="ProtNLM"/>
    </source>
</evidence>
<comment type="caution">
    <text evidence="1">The sequence shown here is derived from an EMBL/GenBank/DDBJ whole genome shotgun (WGS) entry which is preliminary data.</text>
</comment>
<sequence length="97" mass="10923">MHPATVKPFARQHFGFPVEIINGNRVTDKRRTMCKHCEKVLPYAAANTGTMHGHLQNHHGSLLKSTAPVNKALKRPDNADSCLFRLNFHSQAPEPRQ</sequence>
<protein>
    <recommendedName>
        <fullName evidence="3">BED-type domain-containing protein</fullName>
    </recommendedName>
</protein>
<gene>
    <name evidence="1" type="ORF">F2P81_004907</name>
</gene>
<evidence type="ECO:0000313" key="1">
    <source>
        <dbReference type="EMBL" id="KAF0043570.1"/>
    </source>
</evidence>
<accession>A0A6A4TIN0</accession>
<proteinExistence type="predicted"/>
<dbReference type="InterPro" id="IPR036236">
    <property type="entry name" value="Znf_C2H2_sf"/>
</dbReference>
<dbReference type="EMBL" id="VEVO01000004">
    <property type="protein sequence ID" value="KAF0043570.1"/>
    <property type="molecule type" value="Genomic_DNA"/>
</dbReference>
<dbReference type="Proteomes" id="UP000438429">
    <property type="component" value="Unassembled WGS sequence"/>
</dbReference>
<name>A0A6A4TIN0_SCOMX</name>
<reference evidence="1 2" key="1">
    <citation type="submission" date="2019-06" db="EMBL/GenBank/DDBJ databases">
        <title>Draft genomes of female and male turbot (Scophthalmus maximus).</title>
        <authorList>
            <person name="Xu H."/>
            <person name="Xu X.-W."/>
            <person name="Shao C."/>
            <person name="Chen S."/>
        </authorList>
    </citation>
    <scope>NUCLEOTIDE SEQUENCE [LARGE SCALE GENOMIC DNA]</scope>
    <source>
        <strain evidence="1">Ysfricsl-2016a</strain>
        <tissue evidence="1">Blood</tissue>
    </source>
</reference>
<dbReference type="AlphaFoldDB" id="A0A6A4TIN0"/>
<organism evidence="1 2">
    <name type="scientific">Scophthalmus maximus</name>
    <name type="common">Turbot</name>
    <name type="synonym">Psetta maxima</name>
    <dbReference type="NCBI Taxonomy" id="52904"/>
    <lineage>
        <taxon>Eukaryota</taxon>
        <taxon>Metazoa</taxon>
        <taxon>Chordata</taxon>
        <taxon>Craniata</taxon>
        <taxon>Vertebrata</taxon>
        <taxon>Euteleostomi</taxon>
        <taxon>Actinopterygii</taxon>
        <taxon>Neopterygii</taxon>
        <taxon>Teleostei</taxon>
        <taxon>Neoteleostei</taxon>
        <taxon>Acanthomorphata</taxon>
        <taxon>Carangaria</taxon>
        <taxon>Pleuronectiformes</taxon>
        <taxon>Pleuronectoidei</taxon>
        <taxon>Scophthalmidae</taxon>
        <taxon>Scophthalmus</taxon>
    </lineage>
</organism>